<dbReference type="Proteomes" id="UP001341840">
    <property type="component" value="Unassembled WGS sequence"/>
</dbReference>
<reference evidence="1 2" key="1">
    <citation type="journal article" date="2023" name="Plants (Basel)">
        <title>Bridging the Gap: Combining Genomics and Transcriptomics Approaches to Understand Stylosanthes scabra, an Orphan Legume from the Brazilian Caatinga.</title>
        <authorList>
            <person name="Ferreira-Neto J.R.C."/>
            <person name="da Silva M.D."/>
            <person name="Binneck E."/>
            <person name="de Melo N.F."/>
            <person name="da Silva R.H."/>
            <person name="de Melo A.L.T.M."/>
            <person name="Pandolfi V."/>
            <person name="Bustamante F.O."/>
            <person name="Brasileiro-Vidal A.C."/>
            <person name="Benko-Iseppon A.M."/>
        </authorList>
    </citation>
    <scope>NUCLEOTIDE SEQUENCE [LARGE SCALE GENOMIC DNA]</scope>
    <source>
        <tissue evidence="1">Leaves</tissue>
    </source>
</reference>
<dbReference type="Gene3D" id="2.40.50.140">
    <property type="entry name" value="Nucleic acid-binding proteins"/>
    <property type="match status" value="1"/>
</dbReference>
<evidence type="ECO:0000313" key="1">
    <source>
        <dbReference type="EMBL" id="MED6112352.1"/>
    </source>
</evidence>
<organism evidence="1 2">
    <name type="scientific">Stylosanthes scabra</name>
    <dbReference type="NCBI Taxonomy" id="79078"/>
    <lineage>
        <taxon>Eukaryota</taxon>
        <taxon>Viridiplantae</taxon>
        <taxon>Streptophyta</taxon>
        <taxon>Embryophyta</taxon>
        <taxon>Tracheophyta</taxon>
        <taxon>Spermatophyta</taxon>
        <taxon>Magnoliopsida</taxon>
        <taxon>eudicotyledons</taxon>
        <taxon>Gunneridae</taxon>
        <taxon>Pentapetalae</taxon>
        <taxon>rosids</taxon>
        <taxon>fabids</taxon>
        <taxon>Fabales</taxon>
        <taxon>Fabaceae</taxon>
        <taxon>Papilionoideae</taxon>
        <taxon>50 kb inversion clade</taxon>
        <taxon>dalbergioids sensu lato</taxon>
        <taxon>Dalbergieae</taxon>
        <taxon>Pterocarpus clade</taxon>
        <taxon>Stylosanthes</taxon>
    </lineage>
</organism>
<sequence length="225" mass="25597">MEGLPNKDFDLGGNENFPLGNNAYYARGTVVDSRAYNEYKRGAEGSVEIVICDDTGGISFLLWDNHVILLCGKSAEQIKMEAGLCDEEYPETLDGMMEKVLLFRIYVRSGHLKETNNLYSVAVVCDDTQTCVDGSSKGFALDGFDTRLQNGAIVYRRISLAMRWRWKILRMCDKQFKTIGKRSSSSIKNYDGPLQQSRYEDGQLSTNRFSRKCLKRSKMHENDKH</sequence>
<keyword evidence="2" id="KW-1185">Reference proteome</keyword>
<proteinExistence type="predicted"/>
<comment type="caution">
    <text evidence="1">The sequence shown here is derived from an EMBL/GenBank/DDBJ whole genome shotgun (WGS) entry which is preliminary data.</text>
</comment>
<protein>
    <submittedName>
        <fullName evidence="1">Uncharacterized protein</fullName>
    </submittedName>
</protein>
<dbReference type="EMBL" id="JASCZI010000545">
    <property type="protein sequence ID" value="MED6112352.1"/>
    <property type="molecule type" value="Genomic_DNA"/>
</dbReference>
<gene>
    <name evidence="1" type="ORF">PIB30_060917</name>
</gene>
<name>A0ABU6QK54_9FABA</name>
<accession>A0ABU6QK54</accession>
<evidence type="ECO:0000313" key="2">
    <source>
        <dbReference type="Proteomes" id="UP001341840"/>
    </source>
</evidence>
<dbReference type="InterPro" id="IPR012340">
    <property type="entry name" value="NA-bd_OB-fold"/>
</dbReference>